<dbReference type="SUPFAM" id="SSF55315">
    <property type="entry name" value="L30e-like"/>
    <property type="match status" value="1"/>
</dbReference>
<dbReference type="SUPFAM" id="SSF75217">
    <property type="entry name" value="alpha/beta knot"/>
    <property type="match status" value="1"/>
</dbReference>
<dbReference type="SMART" id="SM00967">
    <property type="entry name" value="SpoU_sub_bind"/>
    <property type="match status" value="1"/>
</dbReference>
<dbReference type="GO" id="GO:0032259">
    <property type="term" value="P:methylation"/>
    <property type="evidence" value="ECO:0007669"/>
    <property type="project" value="UniProtKB-KW"/>
</dbReference>
<evidence type="ECO:0000313" key="7">
    <source>
        <dbReference type="Proteomes" id="UP000070080"/>
    </source>
</evidence>
<dbReference type="Gene3D" id="3.40.1280.10">
    <property type="match status" value="1"/>
</dbReference>
<dbReference type="PANTHER" id="PTHR46429:SF1">
    <property type="entry name" value="23S RRNA (GUANOSINE-2'-O-)-METHYLTRANSFERASE RLMB"/>
    <property type="match status" value="1"/>
</dbReference>
<dbReference type="InterPro" id="IPR013123">
    <property type="entry name" value="SpoU_subst-bd"/>
</dbReference>
<evidence type="ECO:0000256" key="2">
    <source>
        <dbReference type="ARBA" id="ARBA00022603"/>
    </source>
</evidence>
<dbReference type="GO" id="GO:0008173">
    <property type="term" value="F:RNA methyltransferase activity"/>
    <property type="evidence" value="ECO:0007669"/>
    <property type="project" value="InterPro"/>
</dbReference>
<comment type="caution">
    <text evidence="6">The sequence shown here is derived from an EMBL/GenBank/DDBJ whole genome shotgun (WGS) entry which is preliminary data.</text>
</comment>
<dbReference type="CDD" id="cd18103">
    <property type="entry name" value="SpoU-like_RlmB"/>
    <property type="match status" value="1"/>
</dbReference>
<evidence type="ECO:0000259" key="5">
    <source>
        <dbReference type="SMART" id="SM00967"/>
    </source>
</evidence>
<dbReference type="PATRIC" id="fig|1497955.3.peg.938"/>
<accession>A0A133YAC3</accession>
<dbReference type="PANTHER" id="PTHR46429">
    <property type="entry name" value="23S RRNA (GUANOSINE-2'-O-)-METHYLTRANSFERASE RLMB"/>
    <property type="match status" value="1"/>
</dbReference>
<dbReference type="AlphaFoldDB" id="A0A133YAC3"/>
<proteinExistence type="inferred from homology"/>
<comment type="similarity">
    <text evidence="1">Belongs to the class IV-like SAM-binding methyltransferase superfamily. RNA methyltransferase TrmH family.</text>
</comment>
<dbReference type="Pfam" id="PF00588">
    <property type="entry name" value="SpoU_methylase"/>
    <property type="match status" value="1"/>
</dbReference>
<feature type="region of interest" description="Disordered" evidence="4">
    <location>
        <begin position="1"/>
        <end position="59"/>
    </location>
</feature>
<feature type="domain" description="RNA 2-O ribose methyltransferase substrate binding" evidence="5">
    <location>
        <begin position="58"/>
        <end position="133"/>
    </location>
</feature>
<evidence type="ECO:0000256" key="1">
    <source>
        <dbReference type="ARBA" id="ARBA00007228"/>
    </source>
</evidence>
<dbReference type="GO" id="GO:0005829">
    <property type="term" value="C:cytosol"/>
    <property type="evidence" value="ECO:0007669"/>
    <property type="project" value="TreeGrafter"/>
</dbReference>
<evidence type="ECO:0000256" key="4">
    <source>
        <dbReference type="SAM" id="MobiDB-lite"/>
    </source>
</evidence>
<evidence type="ECO:0000313" key="6">
    <source>
        <dbReference type="EMBL" id="KXB40156.1"/>
    </source>
</evidence>
<dbReference type="OrthoDB" id="9794400at2"/>
<dbReference type="InterPro" id="IPR029028">
    <property type="entry name" value="Alpha/beta_knot_MTases"/>
</dbReference>
<dbReference type="Gene3D" id="3.30.1330.30">
    <property type="match status" value="1"/>
</dbReference>
<dbReference type="GO" id="GO:0003723">
    <property type="term" value="F:RNA binding"/>
    <property type="evidence" value="ECO:0007669"/>
    <property type="project" value="InterPro"/>
</dbReference>
<gene>
    <name evidence="6" type="ORF">HMPREF1872_00967</name>
</gene>
<dbReference type="NCBIfam" id="TIGR00186">
    <property type="entry name" value="rRNA_methyl_3"/>
    <property type="match status" value="1"/>
</dbReference>
<dbReference type="Pfam" id="PF08032">
    <property type="entry name" value="SpoU_sub_bind"/>
    <property type="match status" value="1"/>
</dbReference>
<feature type="compositionally biased region" description="Basic and acidic residues" evidence="4">
    <location>
        <begin position="1"/>
        <end position="19"/>
    </location>
</feature>
<keyword evidence="7" id="KW-1185">Reference proteome</keyword>
<keyword evidence="2 6" id="KW-0489">Methyltransferase</keyword>
<dbReference type="EMBL" id="LSCV01000031">
    <property type="protein sequence ID" value="KXB40156.1"/>
    <property type="molecule type" value="Genomic_DNA"/>
</dbReference>
<reference evidence="7" key="1">
    <citation type="submission" date="2016-01" db="EMBL/GenBank/DDBJ databases">
        <authorList>
            <person name="Mitreva M."/>
            <person name="Pepin K.H."/>
            <person name="Mihindukulasuriya K.A."/>
            <person name="Fulton R."/>
            <person name="Fronick C."/>
            <person name="O'Laughlin M."/>
            <person name="Miner T."/>
            <person name="Herter B."/>
            <person name="Rosa B.A."/>
            <person name="Cordes M."/>
            <person name="Tomlinson C."/>
            <person name="Wollam A."/>
            <person name="Palsikar V.B."/>
            <person name="Mardis E.R."/>
            <person name="Wilson R.K."/>
        </authorList>
    </citation>
    <scope>NUCLEOTIDE SEQUENCE [LARGE SCALE GENOMIC DNA]</scope>
    <source>
        <strain evidence="7">KA00274</strain>
    </source>
</reference>
<dbReference type="GO" id="GO:0006396">
    <property type="term" value="P:RNA processing"/>
    <property type="evidence" value="ECO:0007669"/>
    <property type="project" value="InterPro"/>
</dbReference>
<sequence>MYKQDNERRRNFNKQDKVARQKKSKFFHSSKYTNNRDLSPQAEHLEQAQPEVEERPDRLKGRNAVNEALNAGRPIEKIWLNRNSNFDIGLQRLIAKAKDTGAVIVETDTKALERLAGRNHQGIVAQVAVKDYLDFNELLARANDMPDTEKAEELVIILDQINDPHNLGAVLRVADCVKASCVIVPKHRACTLDMTVAKTSAGAIEHVDCCKVVNLSQAILKLKENGYWVVACDMEGENLYTSQTLTKLKNDKIAIVIGNEGHGISQAVKANCDFCVSIPMYGHVNSLNASVATAIVSYEIKRRRQFQA</sequence>
<dbReference type="FunFam" id="3.40.1280.10:FF:000008">
    <property type="entry name" value="Group 3 RNA methyltransferase TrmH"/>
    <property type="match status" value="1"/>
</dbReference>
<dbReference type="InterPro" id="IPR001537">
    <property type="entry name" value="SpoU_MeTrfase"/>
</dbReference>
<dbReference type="InterPro" id="IPR004441">
    <property type="entry name" value="rRNA_MeTrfase_TrmH"/>
</dbReference>
<organism evidence="6 7">
    <name type="scientific">Amygdalobacter nucleatus</name>
    <dbReference type="NCBI Taxonomy" id="3029274"/>
    <lineage>
        <taxon>Bacteria</taxon>
        <taxon>Bacillati</taxon>
        <taxon>Bacillota</taxon>
        <taxon>Clostridia</taxon>
        <taxon>Eubacteriales</taxon>
        <taxon>Oscillospiraceae</taxon>
        <taxon>Amygdalobacter</taxon>
    </lineage>
</organism>
<dbReference type="InterPro" id="IPR029026">
    <property type="entry name" value="tRNA_m1G_MTases_N"/>
</dbReference>
<evidence type="ECO:0000256" key="3">
    <source>
        <dbReference type="ARBA" id="ARBA00022679"/>
    </source>
</evidence>
<dbReference type="InterPro" id="IPR029064">
    <property type="entry name" value="Ribosomal_eL30-like_sf"/>
</dbReference>
<dbReference type="RefSeq" id="WP_066714343.1">
    <property type="nucleotide sequence ID" value="NZ_JARFNM010000001.1"/>
</dbReference>
<protein>
    <submittedName>
        <fullName evidence="6">RNA methyltransferase, TrmH family, group 3</fullName>
    </submittedName>
</protein>
<keyword evidence="3 6" id="KW-0808">Transferase</keyword>
<dbReference type="STRING" id="1497955.HMPREF1872_00967"/>
<name>A0A133YAC3_9FIRM</name>
<dbReference type="Proteomes" id="UP000070080">
    <property type="component" value="Unassembled WGS sequence"/>
</dbReference>